<dbReference type="EMBL" id="BRYB01006602">
    <property type="protein sequence ID" value="GMI52837.1"/>
    <property type="molecule type" value="Genomic_DNA"/>
</dbReference>
<proteinExistence type="predicted"/>
<evidence type="ECO:0000313" key="3">
    <source>
        <dbReference type="EMBL" id="GMI52837.1"/>
    </source>
</evidence>
<organism evidence="3 4">
    <name type="scientific">Tetraparma gracilis</name>
    <dbReference type="NCBI Taxonomy" id="2962635"/>
    <lineage>
        <taxon>Eukaryota</taxon>
        <taxon>Sar</taxon>
        <taxon>Stramenopiles</taxon>
        <taxon>Ochrophyta</taxon>
        <taxon>Bolidophyceae</taxon>
        <taxon>Parmales</taxon>
        <taxon>Triparmaceae</taxon>
        <taxon>Tetraparma</taxon>
    </lineage>
</organism>
<name>A0ABQ6NBA9_9STRA</name>
<dbReference type="InterPro" id="IPR000504">
    <property type="entry name" value="RRM_dom"/>
</dbReference>
<dbReference type="Proteomes" id="UP001165060">
    <property type="component" value="Unassembled WGS sequence"/>
</dbReference>
<dbReference type="SUPFAM" id="SSF54928">
    <property type="entry name" value="RNA-binding domain, RBD"/>
    <property type="match status" value="1"/>
</dbReference>
<comment type="caution">
    <text evidence="3">The sequence shown here is derived from an EMBL/GenBank/DDBJ whole genome shotgun (WGS) entry which is preliminary data.</text>
</comment>
<accession>A0ABQ6NBA9</accession>
<dbReference type="SMART" id="SM00360">
    <property type="entry name" value="RRM"/>
    <property type="match status" value="1"/>
</dbReference>
<sequence>MSAFGQRLLDPSYLASRASSILTPTIDPLDDTFLQQFGDSVKNQSGPSQDASQDADVISIASSDDDDEENASHPSSLSLTSKPEKVRYRLSNLSYRTTEQAIRRVLEDYGEVDDISLLPSATAGQNNSGRCYVTFLDRKSAEGFFDRAVNVSGGIVLDGRKLAVEEAHKIERTGPRGGALGGR</sequence>
<reference evidence="3 4" key="1">
    <citation type="journal article" date="2023" name="Commun. Biol.">
        <title>Genome analysis of Parmales, the sister group of diatoms, reveals the evolutionary specialization of diatoms from phago-mixotrophs to photoautotrophs.</title>
        <authorList>
            <person name="Ban H."/>
            <person name="Sato S."/>
            <person name="Yoshikawa S."/>
            <person name="Yamada K."/>
            <person name="Nakamura Y."/>
            <person name="Ichinomiya M."/>
            <person name="Sato N."/>
            <person name="Blanc-Mathieu R."/>
            <person name="Endo H."/>
            <person name="Kuwata A."/>
            <person name="Ogata H."/>
        </authorList>
    </citation>
    <scope>NUCLEOTIDE SEQUENCE [LARGE SCALE GENOMIC DNA]</scope>
</reference>
<evidence type="ECO:0000256" key="1">
    <source>
        <dbReference type="PROSITE-ProRule" id="PRU00176"/>
    </source>
</evidence>
<dbReference type="Pfam" id="PF00076">
    <property type="entry name" value="RRM_1"/>
    <property type="match status" value="1"/>
</dbReference>
<evidence type="ECO:0000259" key="2">
    <source>
        <dbReference type="PROSITE" id="PS50102"/>
    </source>
</evidence>
<keyword evidence="1" id="KW-0694">RNA-binding</keyword>
<dbReference type="Gene3D" id="3.30.70.330">
    <property type="match status" value="1"/>
</dbReference>
<gene>
    <name evidence="3" type="ORF">TeGR_g4063</name>
</gene>
<dbReference type="InterPro" id="IPR012677">
    <property type="entry name" value="Nucleotide-bd_a/b_plait_sf"/>
</dbReference>
<evidence type="ECO:0000313" key="4">
    <source>
        <dbReference type="Proteomes" id="UP001165060"/>
    </source>
</evidence>
<dbReference type="PROSITE" id="PS50102">
    <property type="entry name" value="RRM"/>
    <property type="match status" value="1"/>
</dbReference>
<dbReference type="CDD" id="cd00590">
    <property type="entry name" value="RRM_SF"/>
    <property type="match status" value="1"/>
</dbReference>
<feature type="domain" description="RRM" evidence="2">
    <location>
        <begin position="86"/>
        <end position="169"/>
    </location>
</feature>
<keyword evidence="4" id="KW-1185">Reference proteome</keyword>
<dbReference type="InterPro" id="IPR035979">
    <property type="entry name" value="RBD_domain_sf"/>
</dbReference>
<protein>
    <recommendedName>
        <fullName evidence="2">RRM domain-containing protein</fullName>
    </recommendedName>
</protein>